<dbReference type="Proteomes" id="UP001642464">
    <property type="component" value="Unassembled WGS sequence"/>
</dbReference>
<reference evidence="1 2" key="1">
    <citation type="submission" date="2024-02" db="EMBL/GenBank/DDBJ databases">
        <authorList>
            <person name="Chen Y."/>
            <person name="Shah S."/>
            <person name="Dougan E. K."/>
            <person name="Thang M."/>
            <person name="Chan C."/>
        </authorList>
    </citation>
    <scope>NUCLEOTIDE SEQUENCE [LARGE SCALE GENOMIC DNA]</scope>
</reference>
<accession>A0ABP0RXV3</accession>
<sequence>MALLANFQSEEFEGKKIMSFRDVAQLLEVLGHLKEPAFNLFEAEDEEDFDFEDDFLDEEEAV</sequence>
<dbReference type="EMBL" id="CAXAMM010042317">
    <property type="protein sequence ID" value="CAK9104122.1"/>
    <property type="molecule type" value="Genomic_DNA"/>
</dbReference>
<gene>
    <name evidence="1" type="ORF">SCF082_LOCUS48616</name>
</gene>
<organism evidence="1 2">
    <name type="scientific">Durusdinium trenchii</name>
    <dbReference type="NCBI Taxonomy" id="1381693"/>
    <lineage>
        <taxon>Eukaryota</taxon>
        <taxon>Sar</taxon>
        <taxon>Alveolata</taxon>
        <taxon>Dinophyceae</taxon>
        <taxon>Suessiales</taxon>
        <taxon>Symbiodiniaceae</taxon>
        <taxon>Durusdinium</taxon>
    </lineage>
</organism>
<evidence type="ECO:0000313" key="2">
    <source>
        <dbReference type="Proteomes" id="UP001642464"/>
    </source>
</evidence>
<proteinExistence type="predicted"/>
<name>A0ABP0RXV3_9DINO</name>
<protein>
    <submittedName>
        <fullName evidence="1">Uncharacterized protein</fullName>
    </submittedName>
</protein>
<keyword evidence="2" id="KW-1185">Reference proteome</keyword>
<comment type="caution">
    <text evidence="1">The sequence shown here is derived from an EMBL/GenBank/DDBJ whole genome shotgun (WGS) entry which is preliminary data.</text>
</comment>
<evidence type="ECO:0000313" key="1">
    <source>
        <dbReference type="EMBL" id="CAK9104122.1"/>
    </source>
</evidence>